<keyword evidence="3" id="KW-1185">Reference proteome</keyword>
<dbReference type="EMBL" id="VSRR010014779">
    <property type="protein sequence ID" value="MPC57434.1"/>
    <property type="molecule type" value="Genomic_DNA"/>
</dbReference>
<feature type="compositionally biased region" description="Basic and acidic residues" evidence="1">
    <location>
        <begin position="105"/>
        <end position="126"/>
    </location>
</feature>
<feature type="region of interest" description="Disordered" evidence="1">
    <location>
        <begin position="99"/>
        <end position="132"/>
    </location>
</feature>
<dbReference type="Proteomes" id="UP000324222">
    <property type="component" value="Unassembled WGS sequence"/>
</dbReference>
<evidence type="ECO:0000256" key="1">
    <source>
        <dbReference type="SAM" id="MobiDB-lite"/>
    </source>
</evidence>
<comment type="caution">
    <text evidence="2">The sequence shown here is derived from an EMBL/GenBank/DDBJ whole genome shotgun (WGS) entry which is preliminary data.</text>
</comment>
<organism evidence="2 3">
    <name type="scientific">Portunus trituberculatus</name>
    <name type="common">Swimming crab</name>
    <name type="synonym">Neptunus trituberculatus</name>
    <dbReference type="NCBI Taxonomy" id="210409"/>
    <lineage>
        <taxon>Eukaryota</taxon>
        <taxon>Metazoa</taxon>
        <taxon>Ecdysozoa</taxon>
        <taxon>Arthropoda</taxon>
        <taxon>Crustacea</taxon>
        <taxon>Multicrustacea</taxon>
        <taxon>Malacostraca</taxon>
        <taxon>Eumalacostraca</taxon>
        <taxon>Eucarida</taxon>
        <taxon>Decapoda</taxon>
        <taxon>Pleocyemata</taxon>
        <taxon>Brachyura</taxon>
        <taxon>Eubrachyura</taxon>
        <taxon>Portunoidea</taxon>
        <taxon>Portunidae</taxon>
        <taxon>Portuninae</taxon>
        <taxon>Portunus</taxon>
    </lineage>
</organism>
<sequence>MVVPSPHLLSLSQHTITVTAAHSRSCGLTVYNFQLSRQFLVYTRNFFSLSRGVCLLFHSSFAVIHVIFAALTGCAAQTKGARAETCALRRSWRRRGNVETLNPERNGRLDGERKGGKVGGRDEGKYTGRRRRRRTERMDVIGAGQLIWSYQGLPTPGKPPWVLYALPLTAHTGEERCPGAASNQTGCAGQVTNQFYINSFKNSPRTQQGDNRGNNR</sequence>
<proteinExistence type="predicted"/>
<accession>A0A5B7GLR1</accession>
<evidence type="ECO:0000313" key="2">
    <source>
        <dbReference type="EMBL" id="MPC57434.1"/>
    </source>
</evidence>
<gene>
    <name evidence="2" type="ORF">E2C01_051414</name>
</gene>
<protein>
    <submittedName>
        <fullName evidence="2">Uncharacterized protein</fullName>
    </submittedName>
</protein>
<name>A0A5B7GLR1_PORTR</name>
<evidence type="ECO:0000313" key="3">
    <source>
        <dbReference type="Proteomes" id="UP000324222"/>
    </source>
</evidence>
<dbReference type="AlphaFoldDB" id="A0A5B7GLR1"/>
<reference evidence="2 3" key="1">
    <citation type="submission" date="2019-05" db="EMBL/GenBank/DDBJ databases">
        <title>Another draft genome of Portunus trituberculatus and its Hox gene families provides insights of decapod evolution.</title>
        <authorList>
            <person name="Jeong J.-H."/>
            <person name="Song I."/>
            <person name="Kim S."/>
            <person name="Choi T."/>
            <person name="Kim D."/>
            <person name="Ryu S."/>
            <person name="Kim W."/>
        </authorList>
    </citation>
    <scope>NUCLEOTIDE SEQUENCE [LARGE SCALE GENOMIC DNA]</scope>
    <source>
        <tissue evidence="2">Muscle</tissue>
    </source>
</reference>